<dbReference type="InterPro" id="IPR018247">
    <property type="entry name" value="EF_Hand_1_Ca_BS"/>
</dbReference>
<dbReference type="PROSITE" id="PS50222">
    <property type="entry name" value="EF_HAND_2"/>
    <property type="match status" value="2"/>
</dbReference>
<feature type="chain" id="PRO_5045911248" description="EF-hand domain-containing protein" evidence="3">
    <location>
        <begin position="22"/>
        <end position="141"/>
    </location>
</feature>
<dbReference type="SUPFAM" id="SSF47473">
    <property type="entry name" value="EF-hand"/>
    <property type="match status" value="1"/>
</dbReference>
<dbReference type="Pfam" id="PF13202">
    <property type="entry name" value="EF-hand_5"/>
    <property type="match status" value="1"/>
</dbReference>
<evidence type="ECO:0000256" key="1">
    <source>
        <dbReference type="ARBA" id="ARBA00022723"/>
    </source>
</evidence>
<keyword evidence="6" id="KW-1185">Reference proteome</keyword>
<name>A0ABP7W7F2_9GAMM</name>
<dbReference type="Pfam" id="PF13499">
    <property type="entry name" value="EF-hand_7"/>
    <property type="match status" value="1"/>
</dbReference>
<evidence type="ECO:0000313" key="5">
    <source>
        <dbReference type="EMBL" id="GAA4081719.1"/>
    </source>
</evidence>
<dbReference type="Proteomes" id="UP001500392">
    <property type="component" value="Unassembled WGS sequence"/>
</dbReference>
<gene>
    <name evidence="5" type="ORF">GCM10022414_00050</name>
</gene>
<reference evidence="6" key="1">
    <citation type="journal article" date="2019" name="Int. J. Syst. Evol. Microbiol.">
        <title>The Global Catalogue of Microorganisms (GCM) 10K type strain sequencing project: providing services to taxonomists for standard genome sequencing and annotation.</title>
        <authorList>
            <consortium name="The Broad Institute Genomics Platform"/>
            <consortium name="The Broad Institute Genome Sequencing Center for Infectious Disease"/>
            <person name="Wu L."/>
            <person name="Ma J."/>
        </authorList>
    </citation>
    <scope>NUCLEOTIDE SEQUENCE [LARGE SCALE GENOMIC DNA]</scope>
    <source>
        <strain evidence="6">JCM 17304</strain>
    </source>
</reference>
<comment type="caution">
    <text evidence="5">The sequence shown here is derived from an EMBL/GenBank/DDBJ whole genome shotgun (WGS) entry which is preliminary data.</text>
</comment>
<dbReference type="SMART" id="SM00054">
    <property type="entry name" value="EFh"/>
    <property type="match status" value="3"/>
</dbReference>
<feature type="domain" description="EF-hand" evidence="4">
    <location>
        <begin position="106"/>
        <end position="141"/>
    </location>
</feature>
<dbReference type="PANTHER" id="PTHR10891">
    <property type="entry name" value="EF-HAND CALCIUM-BINDING DOMAIN CONTAINING PROTEIN"/>
    <property type="match status" value="1"/>
</dbReference>
<dbReference type="InterPro" id="IPR011992">
    <property type="entry name" value="EF-hand-dom_pair"/>
</dbReference>
<dbReference type="EMBL" id="BAABDM010000001">
    <property type="protein sequence ID" value="GAA4081719.1"/>
    <property type="molecule type" value="Genomic_DNA"/>
</dbReference>
<dbReference type="InterPro" id="IPR039647">
    <property type="entry name" value="EF_hand_pair_protein_CML-like"/>
</dbReference>
<keyword evidence="1" id="KW-0479">Metal-binding</keyword>
<organism evidence="5 6">
    <name type="scientific">Zhongshania borealis</name>
    <dbReference type="NCBI Taxonomy" id="889488"/>
    <lineage>
        <taxon>Bacteria</taxon>
        <taxon>Pseudomonadati</taxon>
        <taxon>Pseudomonadota</taxon>
        <taxon>Gammaproteobacteria</taxon>
        <taxon>Cellvibrionales</taxon>
        <taxon>Spongiibacteraceae</taxon>
        <taxon>Zhongshania</taxon>
    </lineage>
</organism>
<feature type="signal peptide" evidence="3">
    <location>
        <begin position="1"/>
        <end position="21"/>
    </location>
</feature>
<keyword evidence="2" id="KW-0677">Repeat</keyword>
<proteinExistence type="predicted"/>
<dbReference type="CDD" id="cd00051">
    <property type="entry name" value="EFh"/>
    <property type="match status" value="2"/>
</dbReference>
<dbReference type="RefSeq" id="WP_344931513.1">
    <property type="nucleotide sequence ID" value="NZ_BAABDM010000001.1"/>
</dbReference>
<dbReference type="PROSITE" id="PS00018">
    <property type="entry name" value="EF_HAND_1"/>
    <property type="match status" value="1"/>
</dbReference>
<dbReference type="Gene3D" id="1.10.238.10">
    <property type="entry name" value="EF-hand"/>
    <property type="match status" value="2"/>
</dbReference>
<evidence type="ECO:0000256" key="3">
    <source>
        <dbReference type="SAM" id="SignalP"/>
    </source>
</evidence>
<feature type="domain" description="EF-hand" evidence="4">
    <location>
        <begin position="43"/>
        <end position="78"/>
    </location>
</feature>
<sequence length="141" mass="15532">MNTKMILSAVLLSSVAMMAHAGEGKKHRHNPDLNGDGVVTTAEMLEQRQTKFAKMDLNGDGYVTQAETAELKAKMDAKREKMRSEKAKAHFAKADTNGDGMISVEEFASQSEARIKKMDADDNGEISREEMRAAMHGMRKG</sequence>
<protein>
    <recommendedName>
        <fullName evidence="4">EF-hand domain-containing protein</fullName>
    </recommendedName>
</protein>
<evidence type="ECO:0000259" key="4">
    <source>
        <dbReference type="PROSITE" id="PS50222"/>
    </source>
</evidence>
<dbReference type="InterPro" id="IPR002048">
    <property type="entry name" value="EF_hand_dom"/>
</dbReference>
<evidence type="ECO:0000313" key="6">
    <source>
        <dbReference type="Proteomes" id="UP001500392"/>
    </source>
</evidence>
<keyword evidence="3" id="KW-0732">Signal</keyword>
<accession>A0ABP7W7F2</accession>
<evidence type="ECO:0000256" key="2">
    <source>
        <dbReference type="ARBA" id="ARBA00022737"/>
    </source>
</evidence>